<evidence type="ECO:0000313" key="2">
    <source>
        <dbReference type="EMBL" id="KAK2107681.1"/>
    </source>
</evidence>
<dbReference type="EMBL" id="JASSZA010000006">
    <property type="protein sequence ID" value="KAK2107681.1"/>
    <property type="molecule type" value="Genomic_DNA"/>
</dbReference>
<proteinExistence type="predicted"/>
<dbReference type="Proteomes" id="UP001266305">
    <property type="component" value="Unassembled WGS sequence"/>
</dbReference>
<name>A0ABQ9VE77_SAGOE</name>
<keyword evidence="3" id="KW-1185">Reference proteome</keyword>
<gene>
    <name evidence="2" type="ORF">P7K49_012846</name>
</gene>
<sequence>MTTLVGAVSGTCACSRRSDHEIQTPTLQTATLASRSSSLSACGPHALCVPGSRRSARLAQQPRVPSLRSCDPRTCTSGQAAPSLPGMGAKWRGAGSCEFFGPWIPPIRAKGRRDQKPILAGK</sequence>
<accession>A0ABQ9VE77</accession>
<organism evidence="2 3">
    <name type="scientific">Saguinus oedipus</name>
    <name type="common">Cotton-top tamarin</name>
    <name type="synonym">Oedipomidas oedipus</name>
    <dbReference type="NCBI Taxonomy" id="9490"/>
    <lineage>
        <taxon>Eukaryota</taxon>
        <taxon>Metazoa</taxon>
        <taxon>Chordata</taxon>
        <taxon>Craniata</taxon>
        <taxon>Vertebrata</taxon>
        <taxon>Euteleostomi</taxon>
        <taxon>Mammalia</taxon>
        <taxon>Eutheria</taxon>
        <taxon>Euarchontoglires</taxon>
        <taxon>Primates</taxon>
        <taxon>Haplorrhini</taxon>
        <taxon>Platyrrhini</taxon>
        <taxon>Cebidae</taxon>
        <taxon>Callitrichinae</taxon>
        <taxon>Saguinus</taxon>
    </lineage>
</organism>
<protein>
    <submittedName>
        <fullName evidence="2">Uncharacterized protein</fullName>
    </submittedName>
</protein>
<feature type="region of interest" description="Disordered" evidence="1">
    <location>
        <begin position="53"/>
        <end position="72"/>
    </location>
</feature>
<evidence type="ECO:0000313" key="3">
    <source>
        <dbReference type="Proteomes" id="UP001266305"/>
    </source>
</evidence>
<reference evidence="2 3" key="1">
    <citation type="submission" date="2023-05" db="EMBL/GenBank/DDBJ databases">
        <title>B98-5 Cell Line De Novo Hybrid Assembly: An Optical Mapping Approach.</title>
        <authorList>
            <person name="Kananen K."/>
            <person name="Auerbach J.A."/>
            <person name="Kautto E."/>
            <person name="Blachly J.S."/>
        </authorList>
    </citation>
    <scope>NUCLEOTIDE SEQUENCE [LARGE SCALE GENOMIC DNA]</scope>
    <source>
        <strain evidence="2">B95-8</strain>
        <tissue evidence="2">Cell line</tissue>
    </source>
</reference>
<evidence type="ECO:0000256" key="1">
    <source>
        <dbReference type="SAM" id="MobiDB-lite"/>
    </source>
</evidence>
<comment type="caution">
    <text evidence="2">The sequence shown here is derived from an EMBL/GenBank/DDBJ whole genome shotgun (WGS) entry which is preliminary data.</text>
</comment>